<dbReference type="Proteomes" id="UP000187313">
    <property type="component" value="Unassembled WGS sequence"/>
</dbReference>
<organism evidence="8 10">
    <name type="scientific">Paenibacillus odorifer</name>
    <dbReference type="NCBI Taxonomy" id="189426"/>
    <lineage>
        <taxon>Bacteria</taxon>
        <taxon>Bacillati</taxon>
        <taxon>Bacillota</taxon>
        <taxon>Bacilli</taxon>
        <taxon>Bacillales</taxon>
        <taxon>Paenibacillaceae</taxon>
        <taxon>Paenibacillus</taxon>
    </lineage>
</organism>
<dbReference type="AlphaFoldDB" id="A0A1R0ZJ31"/>
<feature type="domain" description="HTH araC/xylS-type" evidence="5">
    <location>
        <begin position="417"/>
        <end position="515"/>
    </location>
</feature>
<dbReference type="InterPro" id="IPR011006">
    <property type="entry name" value="CheY-like_superfamily"/>
</dbReference>
<dbReference type="SUPFAM" id="SSF52172">
    <property type="entry name" value="CheY-like"/>
    <property type="match status" value="1"/>
</dbReference>
<dbReference type="PANTHER" id="PTHR43280:SF28">
    <property type="entry name" value="HTH-TYPE TRANSCRIPTIONAL ACTIVATOR RHAS"/>
    <property type="match status" value="1"/>
</dbReference>
<dbReference type="InterPro" id="IPR001789">
    <property type="entry name" value="Sig_transdc_resp-reg_receiver"/>
</dbReference>
<dbReference type="Pfam" id="PF00072">
    <property type="entry name" value="Response_reg"/>
    <property type="match status" value="1"/>
</dbReference>
<dbReference type="Pfam" id="PF17853">
    <property type="entry name" value="GGDEF_2"/>
    <property type="match status" value="1"/>
</dbReference>
<dbReference type="GO" id="GO:0000160">
    <property type="term" value="P:phosphorelay signal transduction system"/>
    <property type="evidence" value="ECO:0007669"/>
    <property type="project" value="InterPro"/>
</dbReference>
<dbReference type="Gene3D" id="1.10.10.60">
    <property type="entry name" value="Homeodomain-like"/>
    <property type="match status" value="2"/>
</dbReference>
<evidence type="ECO:0000256" key="2">
    <source>
        <dbReference type="ARBA" id="ARBA00023125"/>
    </source>
</evidence>
<dbReference type="SMART" id="SM00342">
    <property type="entry name" value="HTH_ARAC"/>
    <property type="match status" value="1"/>
</dbReference>
<dbReference type="PROSITE" id="PS00041">
    <property type="entry name" value="HTH_ARAC_FAMILY_1"/>
    <property type="match status" value="1"/>
</dbReference>
<evidence type="ECO:0000313" key="7">
    <source>
        <dbReference type="EMBL" id="OMD49324.1"/>
    </source>
</evidence>
<dbReference type="Gene3D" id="3.40.50.2300">
    <property type="match status" value="1"/>
</dbReference>
<dbReference type="InterPro" id="IPR018060">
    <property type="entry name" value="HTH_AraC"/>
</dbReference>
<evidence type="ECO:0008006" key="11">
    <source>
        <dbReference type="Google" id="ProtNLM"/>
    </source>
</evidence>
<dbReference type="GO" id="GO:0003700">
    <property type="term" value="F:DNA-binding transcription factor activity"/>
    <property type="evidence" value="ECO:0007669"/>
    <property type="project" value="InterPro"/>
</dbReference>
<gene>
    <name evidence="7" type="ORF">BSK51_19840</name>
    <name evidence="8" type="ORF">BSK65_09680</name>
</gene>
<dbReference type="OrthoDB" id="9794370at2"/>
<keyword evidence="4" id="KW-0597">Phosphoprotein</keyword>
<dbReference type="CDD" id="cd17536">
    <property type="entry name" value="REC_YesN-like"/>
    <property type="match status" value="1"/>
</dbReference>
<evidence type="ECO:0000256" key="4">
    <source>
        <dbReference type="PROSITE-ProRule" id="PRU00169"/>
    </source>
</evidence>
<dbReference type="SMART" id="SM00448">
    <property type="entry name" value="REC"/>
    <property type="match status" value="1"/>
</dbReference>
<evidence type="ECO:0000256" key="3">
    <source>
        <dbReference type="ARBA" id="ARBA00023163"/>
    </source>
</evidence>
<name>A0A1R0ZJ31_9BACL</name>
<dbReference type="SUPFAM" id="SSF46689">
    <property type="entry name" value="Homeodomain-like"/>
    <property type="match status" value="2"/>
</dbReference>
<dbReference type="PRINTS" id="PR00032">
    <property type="entry name" value="HTHARAC"/>
</dbReference>
<dbReference type="RefSeq" id="WP_076284254.1">
    <property type="nucleotide sequence ID" value="NZ_MPTD01000013.1"/>
</dbReference>
<dbReference type="InterPro" id="IPR020449">
    <property type="entry name" value="Tscrpt_reg_AraC-type_HTH"/>
</dbReference>
<dbReference type="PROSITE" id="PS01124">
    <property type="entry name" value="HTH_ARAC_FAMILY_2"/>
    <property type="match status" value="1"/>
</dbReference>
<sequence length="519" mass="59780">MLKLLIVDDERIERSALRMIIERFLPEIRVVGEAENGRVAVELAEQLRPDVITMDIKMPGIDGTEAVSLIHNRFPAIRFIMMSAFDTFEYARKVMRYGVREYLLKPYRKDQIVEVIRTMSHEIAREKEDKQRTNELESKFKETLSLVESEWVSAILMDRIQEVQVRDWSHTLGVPESSGFAIVFVMSTKEKAWSVQERREIYSWLRHQCKISCFSLVGPMTGARIPVFMFPDAKSRLPIQHIHNAKDFASNLAKFASRRFRSLQLSVGIGGLAASTDQLIGSYHEALLSASALNKGESSQAQEEWLSNSGMREAERRLLRSLGSGQFREMEEDFEFWVAELRLFCSDEIQDIKSGLHRLFTLADETLSESGLEPLPQLSFGEVEQVELLVEQAHSRLFLQARMLKHWYDNNSASAIRRAQTFISDHYRRELSLEETAEHVGLNPNYFSKIFSDRCGITFIDYLTGLRINKAKELLADPAQVLKEISIRIGYRDPNYFSRVFKKTTGMSPTEFRQSIGRL</sequence>
<keyword evidence="3" id="KW-0804">Transcription</keyword>
<dbReference type="PANTHER" id="PTHR43280">
    <property type="entry name" value="ARAC-FAMILY TRANSCRIPTIONAL REGULATOR"/>
    <property type="match status" value="1"/>
</dbReference>
<reference evidence="8 10" key="1">
    <citation type="submission" date="2016-11" db="EMBL/GenBank/DDBJ databases">
        <title>Paenibacillus species isolates.</title>
        <authorList>
            <person name="Beno S.M."/>
        </authorList>
    </citation>
    <scope>NUCLEOTIDE SEQUENCE [LARGE SCALE GENOMIC DNA]</scope>
    <source>
        <strain evidence="8 10">FSL H7-0443</strain>
        <strain evidence="7 9">FSL R5-0923</strain>
    </source>
</reference>
<dbReference type="InterPro" id="IPR041522">
    <property type="entry name" value="CdaR_GGDEF"/>
</dbReference>
<evidence type="ECO:0000256" key="1">
    <source>
        <dbReference type="ARBA" id="ARBA00023015"/>
    </source>
</evidence>
<evidence type="ECO:0000313" key="9">
    <source>
        <dbReference type="Proteomes" id="UP000187313"/>
    </source>
</evidence>
<keyword evidence="2" id="KW-0238">DNA-binding</keyword>
<dbReference type="EMBL" id="MPTD01000013">
    <property type="protein sequence ID" value="OMD49324.1"/>
    <property type="molecule type" value="Genomic_DNA"/>
</dbReference>
<keyword evidence="1" id="KW-0805">Transcription regulation</keyword>
<evidence type="ECO:0000313" key="10">
    <source>
        <dbReference type="Proteomes" id="UP000187425"/>
    </source>
</evidence>
<dbReference type="Pfam" id="PF12833">
    <property type="entry name" value="HTH_18"/>
    <property type="match status" value="1"/>
</dbReference>
<keyword evidence="9" id="KW-1185">Reference proteome</keyword>
<evidence type="ECO:0000259" key="6">
    <source>
        <dbReference type="PROSITE" id="PS50110"/>
    </source>
</evidence>
<dbReference type="PROSITE" id="PS50110">
    <property type="entry name" value="RESPONSE_REGULATORY"/>
    <property type="match status" value="1"/>
</dbReference>
<dbReference type="GO" id="GO:0043565">
    <property type="term" value="F:sequence-specific DNA binding"/>
    <property type="evidence" value="ECO:0007669"/>
    <property type="project" value="InterPro"/>
</dbReference>
<evidence type="ECO:0000313" key="8">
    <source>
        <dbReference type="EMBL" id="OME71318.1"/>
    </source>
</evidence>
<feature type="modified residue" description="4-aspartylphosphate" evidence="4">
    <location>
        <position position="55"/>
    </location>
</feature>
<dbReference type="InterPro" id="IPR018062">
    <property type="entry name" value="HTH_AraC-typ_CS"/>
</dbReference>
<dbReference type="InterPro" id="IPR009057">
    <property type="entry name" value="Homeodomain-like_sf"/>
</dbReference>
<comment type="caution">
    <text evidence="8">The sequence shown here is derived from an EMBL/GenBank/DDBJ whole genome shotgun (WGS) entry which is preliminary data.</text>
</comment>
<dbReference type="EMBL" id="MPTW01000004">
    <property type="protein sequence ID" value="OME71318.1"/>
    <property type="molecule type" value="Genomic_DNA"/>
</dbReference>
<dbReference type="Proteomes" id="UP000187425">
    <property type="component" value="Unassembled WGS sequence"/>
</dbReference>
<evidence type="ECO:0000259" key="5">
    <source>
        <dbReference type="PROSITE" id="PS01124"/>
    </source>
</evidence>
<protein>
    <recommendedName>
        <fullName evidence="11">DNA-binding response regulator</fullName>
    </recommendedName>
</protein>
<proteinExistence type="predicted"/>
<feature type="domain" description="Response regulatory" evidence="6">
    <location>
        <begin position="3"/>
        <end position="120"/>
    </location>
</feature>
<accession>A0A1R0ZJ31</accession>